<accession>A0A2P6U1Y2</accession>
<dbReference type="InterPro" id="IPR004540">
    <property type="entry name" value="Transl_elong_EFG/EF2"/>
</dbReference>
<dbReference type="HAMAP" id="MF_00054_B">
    <property type="entry name" value="EF_G_EF_2_B"/>
    <property type="match status" value="1"/>
</dbReference>
<feature type="binding site" evidence="6">
    <location>
        <begin position="158"/>
        <end position="162"/>
    </location>
    <ligand>
        <name>GTP</name>
        <dbReference type="ChEBI" id="CHEBI:37565"/>
    </ligand>
</feature>
<dbReference type="NCBIfam" id="TIGR00231">
    <property type="entry name" value="small_GTP"/>
    <property type="match status" value="1"/>
</dbReference>
<dbReference type="CDD" id="cd01434">
    <property type="entry name" value="EFG_mtEFG1_IV"/>
    <property type="match status" value="1"/>
</dbReference>
<dbReference type="AlphaFoldDB" id="A0A2P6U1Y2"/>
<keyword evidence="4 6" id="KW-0648">Protein biosynthesis</keyword>
<comment type="similarity">
    <text evidence="1 6">Belongs to the TRAFAC class translation factor GTPase superfamily. Classic translation factor GTPase family. EF-G/EF-2 subfamily.</text>
</comment>
<keyword evidence="6" id="KW-0934">Plastid</keyword>
<dbReference type="InterPro" id="IPR020568">
    <property type="entry name" value="Ribosomal_Su5_D2-typ_SF"/>
</dbReference>
<dbReference type="InterPro" id="IPR005517">
    <property type="entry name" value="Transl_elong_EFG/EF2_IV"/>
</dbReference>
<dbReference type="EMBL" id="LHPG02000002">
    <property type="protein sequence ID" value="PRW60325.1"/>
    <property type="molecule type" value="Genomic_DNA"/>
</dbReference>
<dbReference type="InterPro" id="IPR053905">
    <property type="entry name" value="EF-G-like_DII"/>
</dbReference>
<dbReference type="Pfam" id="PF00679">
    <property type="entry name" value="EFG_C"/>
    <property type="match status" value="1"/>
</dbReference>
<dbReference type="PRINTS" id="PR00315">
    <property type="entry name" value="ELONGATNFCT"/>
</dbReference>
<dbReference type="PROSITE" id="PS00301">
    <property type="entry name" value="G_TR_1"/>
    <property type="match status" value="1"/>
</dbReference>
<dbReference type="CDD" id="cd01886">
    <property type="entry name" value="EF-G"/>
    <property type="match status" value="1"/>
</dbReference>
<dbReference type="GO" id="GO:0003746">
    <property type="term" value="F:translation elongation factor activity"/>
    <property type="evidence" value="ECO:0007669"/>
    <property type="project" value="UniProtKB-UniRule"/>
</dbReference>
<dbReference type="STRING" id="3076.A0A2P6U1Y2"/>
<evidence type="ECO:0000256" key="3">
    <source>
        <dbReference type="ARBA" id="ARBA00022768"/>
    </source>
</evidence>
<comment type="caution">
    <text evidence="8">The sequence shown here is derived from an EMBL/GenBank/DDBJ whole genome shotgun (WGS) entry which is preliminary data.</text>
</comment>
<dbReference type="Pfam" id="PF00009">
    <property type="entry name" value="GTP_EFTU"/>
    <property type="match status" value="1"/>
</dbReference>
<dbReference type="Gene3D" id="3.30.70.240">
    <property type="match status" value="1"/>
</dbReference>
<dbReference type="Proteomes" id="UP000239899">
    <property type="component" value="Unassembled WGS sequence"/>
</dbReference>
<dbReference type="InterPro" id="IPR009000">
    <property type="entry name" value="Transl_B-barrel_sf"/>
</dbReference>
<dbReference type="InterPro" id="IPR014721">
    <property type="entry name" value="Ribsml_uS5_D2-typ_fold_subgr"/>
</dbReference>
<dbReference type="UniPathway" id="UPA00345"/>
<dbReference type="FunFam" id="3.30.70.240:FF:000001">
    <property type="entry name" value="Elongation factor G"/>
    <property type="match status" value="1"/>
</dbReference>
<evidence type="ECO:0000256" key="4">
    <source>
        <dbReference type="ARBA" id="ARBA00022917"/>
    </source>
</evidence>
<dbReference type="SMART" id="SM00889">
    <property type="entry name" value="EFG_IV"/>
    <property type="match status" value="1"/>
</dbReference>
<dbReference type="FunFam" id="3.30.70.870:FF:000001">
    <property type="entry name" value="Elongation factor G"/>
    <property type="match status" value="1"/>
</dbReference>
<dbReference type="Pfam" id="PF14492">
    <property type="entry name" value="EFG_III"/>
    <property type="match status" value="1"/>
</dbReference>
<dbReference type="CDD" id="cd03713">
    <property type="entry name" value="EFG_mtEFG_C"/>
    <property type="match status" value="1"/>
</dbReference>
<dbReference type="InterPro" id="IPR027417">
    <property type="entry name" value="P-loop_NTPase"/>
</dbReference>
<dbReference type="Gene3D" id="2.40.30.10">
    <property type="entry name" value="Translation factors"/>
    <property type="match status" value="1"/>
</dbReference>
<dbReference type="Pfam" id="PF03764">
    <property type="entry name" value="EFG_IV"/>
    <property type="match status" value="1"/>
</dbReference>
<dbReference type="SMART" id="SM00838">
    <property type="entry name" value="EFG_C"/>
    <property type="match status" value="1"/>
</dbReference>
<dbReference type="SUPFAM" id="SSF54980">
    <property type="entry name" value="EF-G C-terminal domain-like"/>
    <property type="match status" value="2"/>
</dbReference>
<keyword evidence="2 6" id="KW-0547">Nucleotide-binding</keyword>
<gene>
    <name evidence="8" type="ORF">C2E21_0781</name>
</gene>
<dbReference type="InterPro" id="IPR035649">
    <property type="entry name" value="EFG_V"/>
</dbReference>
<dbReference type="Pfam" id="PF22042">
    <property type="entry name" value="EF-G_D2"/>
    <property type="match status" value="1"/>
</dbReference>
<dbReference type="InterPro" id="IPR031157">
    <property type="entry name" value="G_TR_CS"/>
</dbReference>
<feature type="domain" description="Tr-type G" evidence="7">
    <location>
        <begin position="85"/>
        <end position="360"/>
    </location>
</feature>
<dbReference type="Gene3D" id="3.30.230.10">
    <property type="match status" value="1"/>
</dbReference>
<name>A0A2P6U1Y2_CHLSO</name>
<dbReference type="CDD" id="cd16262">
    <property type="entry name" value="EFG_III"/>
    <property type="match status" value="1"/>
</dbReference>
<dbReference type="CDD" id="cd04088">
    <property type="entry name" value="EFG_mtEFG_II"/>
    <property type="match status" value="1"/>
</dbReference>
<dbReference type="FunFam" id="3.30.230.10:FF:000003">
    <property type="entry name" value="Elongation factor G"/>
    <property type="match status" value="1"/>
</dbReference>
<dbReference type="InterPro" id="IPR030848">
    <property type="entry name" value="EF_G_plantC"/>
</dbReference>
<dbReference type="GO" id="GO:0005525">
    <property type="term" value="F:GTP binding"/>
    <property type="evidence" value="ECO:0007669"/>
    <property type="project" value="UniProtKB-UniRule"/>
</dbReference>
<evidence type="ECO:0000313" key="8">
    <source>
        <dbReference type="EMBL" id="PRW60325.1"/>
    </source>
</evidence>
<evidence type="ECO:0000259" key="7">
    <source>
        <dbReference type="PROSITE" id="PS51722"/>
    </source>
</evidence>
<dbReference type="FunFam" id="3.40.50.300:FF:000029">
    <property type="entry name" value="Elongation factor G"/>
    <property type="match status" value="1"/>
</dbReference>
<comment type="function">
    <text evidence="6">Chloroplast-localized elongation factor EF-G involved in protein synthesis in plastids. Catalyzes the GTP-dependent ribosomal translocation step during translation elongation. During this step, the ribosome changes from the pre-translocational (PRE) to the post-translocational (POST) state as the newly formed A-site-bound peptidyl-tRNA and P-site-bound deacylated tRNA move to the P and E sites, respectively. Catalyzes the coordinated movement of the two tRNA molecules, the mRNA and conformational changes in the ribosome.</text>
</comment>
<dbReference type="FunFam" id="2.40.30.10:FF:000006">
    <property type="entry name" value="Elongation factor G"/>
    <property type="match status" value="1"/>
</dbReference>
<dbReference type="NCBIfam" id="NF009381">
    <property type="entry name" value="PRK12740.1-5"/>
    <property type="match status" value="1"/>
</dbReference>
<dbReference type="Gene3D" id="3.30.70.870">
    <property type="entry name" value="Elongation Factor G (Translational Gtpase), domain 3"/>
    <property type="match status" value="1"/>
</dbReference>
<dbReference type="GO" id="GO:0003924">
    <property type="term" value="F:GTPase activity"/>
    <property type="evidence" value="ECO:0007669"/>
    <property type="project" value="UniProtKB-UniRule"/>
</dbReference>
<organism evidence="8 9">
    <name type="scientific">Chlorella sorokiniana</name>
    <name type="common">Freshwater green alga</name>
    <dbReference type="NCBI Taxonomy" id="3076"/>
    <lineage>
        <taxon>Eukaryota</taxon>
        <taxon>Viridiplantae</taxon>
        <taxon>Chlorophyta</taxon>
        <taxon>core chlorophytes</taxon>
        <taxon>Trebouxiophyceae</taxon>
        <taxon>Chlorellales</taxon>
        <taxon>Chlorellaceae</taxon>
        <taxon>Chlorella clade</taxon>
        <taxon>Chlorella</taxon>
    </lineage>
</organism>
<dbReference type="InterPro" id="IPR000795">
    <property type="entry name" value="T_Tr_GTP-bd_dom"/>
</dbReference>
<evidence type="ECO:0000313" key="9">
    <source>
        <dbReference type="Proteomes" id="UP000239899"/>
    </source>
</evidence>
<keyword evidence="5 6" id="KW-0342">GTP-binding</keyword>
<comment type="pathway">
    <text evidence="6">Protein biosynthesis; polypeptide chain elongation.</text>
</comment>
<dbReference type="GO" id="GO:0032790">
    <property type="term" value="P:ribosome disassembly"/>
    <property type="evidence" value="ECO:0007669"/>
    <property type="project" value="TreeGrafter"/>
</dbReference>
<feature type="binding site" evidence="6">
    <location>
        <begin position="212"/>
        <end position="215"/>
    </location>
    <ligand>
        <name>GTP</name>
        <dbReference type="ChEBI" id="CHEBI:37565"/>
    </ligand>
</feature>
<keyword evidence="3 6" id="KW-0251">Elongation factor</keyword>
<dbReference type="Gene3D" id="3.40.50.300">
    <property type="entry name" value="P-loop containing nucleotide triphosphate hydrolases"/>
    <property type="match status" value="1"/>
</dbReference>
<proteinExistence type="inferred from homology"/>
<sequence length="775" mass="84553">MATTQAAAASCSTGVARAAGRSGQAAAPVARPAGQRIPAFSGLSKAQGFAAQGVQCLRSQAARKAASRGQPAVVCMAGKREVPLDMYRNIGIMAHIDAGKTTTSERILFYTGKSYKIGEVHEGTATMDWMEQEQERGITITSAATTCSWNDHRINIIDTPGHVDFTLEVERALRVLDGAVAVFDSVAGVEPQSETVWRQADKYGVPRICFVNKMDRMGANFYRTRDMVISNLGANPLPIQLPIGAEEDFKGMVDLVKMKALIWSGEELGAKFDEVDIPEDMKELAAEYREKLVEQVVELDDDAMMAYLDGELPDEATIKRLLRKGTIEGKFVPMCCGTAFKNKGVQPLLDAVVDYLPAPTDLADVKGSAVDDPEKEMSRKSGDDEPFSGLAFKIMTDPFVGSLTFVRVYSGVLEAGSYALNAAKGKKERIGRLMQMHANSREDVKEARAGDIIAIAGLKDVVTGDTLCDEKAPVLLERMEFPDPVIKVAIEPKTKGDLDKMTNGLIKLAQEDPSFHFSRDEETNQTVIEGMGELHLEIIVDRLRREFKVECDVGAPQVNYREGISRSAEVRYVHKKQSGGSGQFADVAIRFEPAEAGVGFEFRSDIKGGVVPKEYIPGVTKGLEEMMSSGSLAGFPVVDVKATLYDGSYHDVDSSVLAFQIAARMAFREGMKKAGVQLLEPIMKVEVVTPEDHMGDVIGDLNSRRGIVQEFTDKPGGMKVVKASVPLSEMFNYVSTLRGMSKGRAQYTMQLEKYEVVPNHIQEKIVADAKGKVEA</sequence>
<keyword evidence="9" id="KW-1185">Reference proteome</keyword>
<dbReference type="PROSITE" id="PS51722">
    <property type="entry name" value="G_TR_2"/>
    <property type="match status" value="1"/>
</dbReference>
<dbReference type="NCBIfam" id="NF009379">
    <property type="entry name" value="PRK12740.1-3"/>
    <property type="match status" value="1"/>
</dbReference>
<feature type="binding site" evidence="6">
    <location>
        <begin position="94"/>
        <end position="101"/>
    </location>
    <ligand>
        <name>GTP</name>
        <dbReference type="ChEBI" id="CHEBI:37565"/>
    </ligand>
</feature>
<dbReference type="GO" id="GO:0009507">
    <property type="term" value="C:chloroplast"/>
    <property type="evidence" value="ECO:0007669"/>
    <property type="project" value="UniProtKB-SubCell"/>
</dbReference>
<dbReference type="InterPro" id="IPR041095">
    <property type="entry name" value="EFG_II"/>
</dbReference>
<dbReference type="PANTHER" id="PTHR43261">
    <property type="entry name" value="TRANSLATION ELONGATION FACTOR G-RELATED"/>
    <property type="match status" value="1"/>
</dbReference>
<dbReference type="InterPro" id="IPR047872">
    <property type="entry name" value="EFG_IV"/>
</dbReference>
<evidence type="ECO:0000256" key="2">
    <source>
        <dbReference type="ARBA" id="ARBA00022741"/>
    </source>
</evidence>
<dbReference type="InterPro" id="IPR000640">
    <property type="entry name" value="EFG_V-like"/>
</dbReference>
<evidence type="ECO:0000256" key="1">
    <source>
        <dbReference type="ARBA" id="ARBA00005870"/>
    </source>
</evidence>
<dbReference type="InterPro" id="IPR005225">
    <property type="entry name" value="Small_GTP-bd"/>
</dbReference>
<dbReference type="PANTHER" id="PTHR43261:SF1">
    <property type="entry name" value="RIBOSOME-RELEASING FACTOR 2, MITOCHONDRIAL"/>
    <property type="match status" value="1"/>
</dbReference>
<protein>
    <recommendedName>
        <fullName evidence="6">Elongation factor G, chloroplastic</fullName>
        <shortName evidence="6">cEF-G</shortName>
    </recommendedName>
</protein>
<dbReference type="OrthoDB" id="198619at2759"/>
<dbReference type="SUPFAM" id="SSF50447">
    <property type="entry name" value="Translation proteins"/>
    <property type="match status" value="1"/>
</dbReference>
<dbReference type="InterPro" id="IPR009022">
    <property type="entry name" value="EFG_III"/>
</dbReference>
<dbReference type="NCBIfam" id="TIGR00484">
    <property type="entry name" value="EF-G"/>
    <property type="match status" value="1"/>
</dbReference>
<dbReference type="SUPFAM" id="SSF54211">
    <property type="entry name" value="Ribosomal protein S5 domain 2-like"/>
    <property type="match status" value="1"/>
</dbReference>
<evidence type="ECO:0000256" key="5">
    <source>
        <dbReference type="ARBA" id="ARBA00023134"/>
    </source>
</evidence>
<comment type="subcellular location">
    <subcellularLocation>
        <location evidence="6">Plastid</location>
        <location evidence="6">Chloroplast</location>
    </subcellularLocation>
</comment>
<evidence type="ECO:0000256" key="6">
    <source>
        <dbReference type="HAMAP-Rule" id="MF_03063"/>
    </source>
</evidence>
<keyword evidence="6" id="KW-0150">Chloroplast</keyword>
<dbReference type="SUPFAM" id="SSF52540">
    <property type="entry name" value="P-loop containing nucleoside triphosphate hydrolases"/>
    <property type="match status" value="1"/>
</dbReference>
<dbReference type="HAMAP" id="MF_03063">
    <property type="entry name" value="EF_G_plantC"/>
    <property type="match status" value="1"/>
</dbReference>
<dbReference type="InterPro" id="IPR035647">
    <property type="entry name" value="EFG_III/V"/>
</dbReference>
<reference evidence="8 9" key="1">
    <citation type="journal article" date="2018" name="Plant J.">
        <title>Genome sequences of Chlorella sorokiniana UTEX 1602 and Micractinium conductrix SAG 241.80: implications to maltose excretion by a green alga.</title>
        <authorList>
            <person name="Arriola M.B."/>
            <person name="Velmurugan N."/>
            <person name="Zhang Y."/>
            <person name="Plunkett M.H."/>
            <person name="Hondzo H."/>
            <person name="Barney B.M."/>
        </authorList>
    </citation>
    <scope>NUCLEOTIDE SEQUENCE [LARGE SCALE GENOMIC DNA]</scope>
    <source>
        <strain evidence="9">UTEX 1602</strain>
    </source>
</reference>